<evidence type="ECO:0000313" key="2">
    <source>
        <dbReference type="EMBL" id="KAF2893687.1"/>
    </source>
</evidence>
<feature type="signal peptide" evidence="1">
    <location>
        <begin position="1"/>
        <end position="24"/>
    </location>
</feature>
<feature type="chain" id="PRO_5035434553" evidence="1">
    <location>
        <begin position="25"/>
        <end position="123"/>
    </location>
</feature>
<proteinExistence type="predicted"/>
<organism evidence="2 3">
    <name type="scientific">Ignelater luminosus</name>
    <name type="common">Cucubano</name>
    <name type="synonym">Pyrophorus luminosus</name>
    <dbReference type="NCBI Taxonomy" id="2038154"/>
    <lineage>
        <taxon>Eukaryota</taxon>
        <taxon>Metazoa</taxon>
        <taxon>Ecdysozoa</taxon>
        <taxon>Arthropoda</taxon>
        <taxon>Hexapoda</taxon>
        <taxon>Insecta</taxon>
        <taxon>Pterygota</taxon>
        <taxon>Neoptera</taxon>
        <taxon>Endopterygota</taxon>
        <taxon>Coleoptera</taxon>
        <taxon>Polyphaga</taxon>
        <taxon>Elateriformia</taxon>
        <taxon>Elateroidea</taxon>
        <taxon>Elateridae</taxon>
        <taxon>Agrypninae</taxon>
        <taxon>Pyrophorini</taxon>
        <taxon>Ignelater</taxon>
    </lineage>
</organism>
<name>A0A8K0CYG9_IGNLU</name>
<comment type="caution">
    <text evidence="2">The sequence shown here is derived from an EMBL/GenBank/DDBJ whole genome shotgun (WGS) entry which is preliminary data.</text>
</comment>
<dbReference type="EMBL" id="VTPC01007757">
    <property type="protein sequence ID" value="KAF2893687.1"/>
    <property type="molecule type" value="Genomic_DNA"/>
</dbReference>
<keyword evidence="1" id="KW-0732">Signal</keyword>
<protein>
    <submittedName>
        <fullName evidence="2">Uncharacterized protein</fullName>
    </submittedName>
</protein>
<evidence type="ECO:0000313" key="3">
    <source>
        <dbReference type="Proteomes" id="UP000801492"/>
    </source>
</evidence>
<sequence length="123" mass="13843">MTSFTLATSLSFLMFCVLIDNVTPLRCYNCSSRENYGECYVTEGLTTGSSIECGTAPCLKLKPIVIGDQSDTIERGCYKEELCTDYSVCYICDDKDYCNSSLKITPSHYIVFLGLIYVYCHLR</sequence>
<dbReference type="AlphaFoldDB" id="A0A8K0CYG9"/>
<keyword evidence="3" id="KW-1185">Reference proteome</keyword>
<accession>A0A8K0CYG9</accession>
<reference evidence="2" key="1">
    <citation type="submission" date="2019-08" db="EMBL/GenBank/DDBJ databases">
        <title>The genome of the North American firefly Photinus pyralis.</title>
        <authorList>
            <consortium name="Photinus pyralis genome working group"/>
            <person name="Fallon T.R."/>
            <person name="Sander Lower S.E."/>
            <person name="Weng J.-K."/>
        </authorList>
    </citation>
    <scope>NUCLEOTIDE SEQUENCE</scope>
    <source>
        <strain evidence="2">TRF0915ILg1</strain>
        <tissue evidence="2">Whole body</tissue>
    </source>
</reference>
<evidence type="ECO:0000256" key="1">
    <source>
        <dbReference type="SAM" id="SignalP"/>
    </source>
</evidence>
<gene>
    <name evidence="2" type="ORF">ILUMI_12490</name>
</gene>
<dbReference type="Proteomes" id="UP000801492">
    <property type="component" value="Unassembled WGS sequence"/>
</dbReference>